<reference evidence="2" key="1">
    <citation type="submission" date="2016-03" db="EMBL/GenBank/DDBJ databases">
        <authorList>
            <person name="Ploux O."/>
        </authorList>
    </citation>
    <scope>NUCLEOTIDE SEQUENCE</scope>
    <source>
        <strain evidence="2">UC10</strain>
    </source>
</reference>
<dbReference type="PANTHER" id="PTHR39639">
    <property type="entry name" value="CHROMOSOME 16, WHOLE GENOME SHOTGUN SEQUENCE"/>
    <property type="match status" value="1"/>
</dbReference>
<organism evidence="2">
    <name type="scientific">uncultured Stenotrophomonas sp</name>
    <dbReference type="NCBI Taxonomy" id="165438"/>
    <lineage>
        <taxon>Bacteria</taxon>
        <taxon>Pseudomonadati</taxon>
        <taxon>Pseudomonadota</taxon>
        <taxon>Gammaproteobacteria</taxon>
        <taxon>Lysobacterales</taxon>
        <taxon>Lysobacteraceae</taxon>
        <taxon>Stenotrophomonas</taxon>
        <taxon>environmental samples</taxon>
    </lineage>
</organism>
<dbReference type="InterPro" id="IPR004919">
    <property type="entry name" value="GmrSD_N"/>
</dbReference>
<name>A0A1Y5Q436_9GAMM</name>
<feature type="domain" description="GmrSD restriction endonucleases N-terminal" evidence="1">
    <location>
        <begin position="29"/>
        <end position="180"/>
    </location>
</feature>
<dbReference type="Pfam" id="PF03235">
    <property type="entry name" value="GmrSD_N"/>
    <property type="match status" value="1"/>
</dbReference>
<evidence type="ECO:0000313" key="2">
    <source>
        <dbReference type="EMBL" id="SBV35636.1"/>
    </source>
</evidence>
<dbReference type="EMBL" id="FLTS01000001">
    <property type="protein sequence ID" value="SBV35636.1"/>
    <property type="molecule type" value="Genomic_DNA"/>
</dbReference>
<dbReference type="AlphaFoldDB" id="A0A1Y5Q436"/>
<protein>
    <recommendedName>
        <fullName evidence="1">GmrSD restriction endonucleases N-terminal domain-containing protein</fullName>
    </recommendedName>
</protein>
<dbReference type="PANTHER" id="PTHR39639:SF1">
    <property type="entry name" value="DUF262 DOMAIN-CONTAINING PROTEIN"/>
    <property type="match status" value="1"/>
</dbReference>
<accession>A0A1Y5Q436</accession>
<sequence>MNADIAAQFDAQRKKVDVDNFDVTVRELVRMVEEGEIDRAPEYQRKFRWDEARESKLIESVLLGLPVPTIFMATNKDGTWELVDGLQRISSLVHFLGDPEKLKSAIGKDGRLVLKGLEKLSLFNGKSFEDMPEPIRLHLLKRALRVTSLSDKSDLNVRFDTFERLNTGGIALSPQEIRACVFQGALSDFLERAAADSRLQKQVKLQEGHKDDGTLEEFVLKVFAYADRSENFDGAVTAFLNDYARDHQSPDKVAVMSVEFDAMVRKFAKVNAGPILKKNYGVTPLNLAEAALAGALLLHREKGKFKPLDGWLSDKQLLKFSTGGTNTKKMLRGRVERAKELLAGAKPELK</sequence>
<evidence type="ECO:0000259" key="1">
    <source>
        <dbReference type="Pfam" id="PF03235"/>
    </source>
</evidence>
<proteinExistence type="predicted"/>
<gene>
    <name evidence="2" type="ORF">STPYR_10566</name>
</gene>